<dbReference type="Pfam" id="PF01370">
    <property type="entry name" value="Epimerase"/>
    <property type="match status" value="1"/>
</dbReference>
<dbReference type="AlphaFoldDB" id="A0A4R5QF74"/>
<evidence type="ECO:0000313" key="5">
    <source>
        <dbReference type="EMBL" id="TDH61892.1"/>
    </source>
</evidence>
<feature type="region of interest" description="Disordered" evidence="3">
    <location>
        <begin position="1"/>
        <end position="41"/>
    </location>
</feature>
<comment type="similarity">
    <text evidence="2">Belongs to the NAD(P)-dependent epimerase/dehydratase family.</text>
</comment>
<dbReference type="InterPro" id="IPR001509">
    <property type="entry name" value="Epimerase_deHydtase"/>
</dbReference>
<evidence type="ECO:0000313" key="6">
    <source>
        <dbReference type="Proteomes" id="UP000295096"/>
    </source>
</evidence>
<reference evidence="5 6" key="1">
    <citation type="journal article" date="2016" name="J. Microbiol.">
        <title>Dankookia rubra gen. nov., sp. nov., an alphaproteobacterium isolated from sediment of a shallow stream.</title>
        <authorList>
            <person name="Kim W.H."/>
            <person name="Kim D.H."/>
            <person name="Kang K."/>
            <person name="Ahn T.Y."/>
        </authorList>
    </citation>
    <scope>NUCLEOTIDE SEQUENCE [LARGE SCALE GENOMIC DNA]</scope>
    <source>
        <strain evidence="5 6">JCM30602</strain>
    </source>
</reference>
<comment type="caution">
    <text evidence="5">The sequence shown here is derived from an EMBL/GenBank/DDBJ whole genome shotgun (WGS) entry which is preliminary data.</text>
</comment>
<name>A0A4R5QF74_9PROT</name>
<dbReference type="InterPro" id="IPR036291">
    <property type="entry name" value="NAD(P)-bd_dom_sf"/>
</dbReference>
<accession>A0A4R5QF74</accession>
<proteinExistence type="inferred from homology"/>
<evidence type="ECO:0000256" key="3">
    <source>
        <dbReference type="SAM" id="MobiDB-lite"/>
    </source>
</evidence>
<evidence type="ECO:0000259" key="4">
    <source>
        <dbReference type="Pfam" id="PF01370"/>
    </source>
</evidence>
<dbReference type="Gene3D" id="3.40.50.720">
    <property type="entry name" value="NAD(P)-binding Rossmann-like Domain"/>
    <property type="match status" value="1"/>
</dbReference>
<feature type="domain" description="NAD-dependent epimerase/dehydratase" evidence="4">
    <location>
        <begin position="45"/>
        <end position="241"/>
    </location>
</feature>
<dbReference type="Gene3D" id="3.90.25.10">
    <property type="entry name" value="UDP-galactose 4-epimerase, domain 1"/>
    <property type="match status" value="1"/>
</dbReference>
<protein>
    <submittedName>
        <fullName evidence="5">SDR family epimerase/dehydratase</fullName>
    </submittedName>
</protein>
<sequence>MRRTGLMPDTAPAGTTRPSASPGRRHPPSSPSATRNGPTMPERLLLTGASGFVGRAMLEPLAARGFEVHAVARQRGEGGATWHAADLLDAGAMRALLRDIRPSVLVHAAWYVAHGAFWTAPENAAWVEASTALGEAFAGRRMIGLGSCAEYDWAGEGVTPWPETRRIAPATPYGKAKAELCRHWMGLGQRRGIAVAWARLFHLFGPGEHPDRLVPAVLCALRAGRVAATGSGRPIRDFACTGFLGRALAALAASDVVGPVNVASGQPVTIRAVVEAIGRITGRADLLRLGALPDRAEPPFIVADTTRLLHEVGFTERADLESDLAGLS</sequence>
<dbReference type="EMBL" id="SMSJ01000016">
    <property type="protein sequence ID" value="TDH61892.1"/>
    <property type="molecule type" value="Genomic_DNA"/>
</dbReference>
<keyword evidence="6" id="KW-1185">Reference proteome</keyword>
<dbReference type="Proteomes" id="UP000295096">
    <property type="component" value="Unassembled WGS sequence"/>
</dbReference>
<comment type="pathway">
    <text evidence="1">Bacterial outer membrane biogenesis; LPS O-antigen biosynthesis.</text>
</comment>
<organism evidence="5 6">
    <name type="scientific">Dankookia rubra</name>
    <dbReference type="NCBI Taxonomy" id="1442381"/>
    <lineage>
        <taxon>Bacteria</taxon>
        <taxon>Pseudomonadati</taxon>
        <taxon>Pseudomonadota</taxon>
        <taxon>Alphaproteobacteria</taxon>
        <taxon>Acetobacterales</taxon>
        <taxon>Roseomonadaceae</taxon>
        <taxon>Dankookia</taxon>
    </lineage>
</organism>
<dbReference type="OrthoDB" id="7305551at2"/>
<dbReference type="PANTHER" id="PTHR43000">
    <property type="entry name" value="DTDP-D-GLUCOSE 4,6-DEHYDRATASE-RELATED"/>
    <property type="match status" value="1"/>
</dbReference>
<evidence type="ECO:0000256" key="1">
    <source>
        <dbReference type="ARBA" id="ARBA00005125"/>
    </source>
</evidence>
<evidence type="ECO:0000256" key="2">
    <source>
        <dbReference type="ARBA" id="ARBA00007637"/>
    </source>
</evidence>
<dbReference type="SUPFAM" id="SSF51735">
    <property type="entry name" value="NAD(P)-binding Rossmann-fold domains"/>
    <property type="match status" value="1"/>
</dbReference>
<gene>
    <name evidence="5" type="ORF">E2C06_14190</name>
</gene>